<evidence type="ECO:0000259" key="1">
    <source>
        <dbReference type="Pfam" id="PF12680"/>
    </source>
</evidence>
<accession>A0A2N5C613</accession>
<reference evidence="2 3" key="1">
    <citation type="submission" date="2017-12" db="EMBL/GenBank/DDBJ databases">
        <title>Genome sequence of the active heterotrophic nitrifier-denitrifier, Cupriavidus pauculus UM1.</title>
        <authorList>
            <person name="Putonti C."/>
            <person name="Castignetti D."/>
        </authorList>
    </citation>
    <scope>NUCLEOTIDE SEQUENCE [LARGE SCALE GENOMIC DNA]</scope>
    <source>
        <strain evidence="2 3">UM1</strain>
    </source>
</reference>
<dbReference type="AlphaFoldDB" id="A0A2N5C613"/>
<dbReference type="SUPFAM" id="SSF54427">
    <property type="entry name" value="NTF2-like"/>
    <property type="match status" value="1"/>
</dbReference>
<evidence type="ECO:0000313" key="3">
    <source>
        <dbReference type="Proteomes" id="UP000234341"/>
    </source>
</evidence>
<dbReference type="Gene3D" id="3.10.450.50">
    <property type="match status" value="1"/>
</dbReference>
<protein>
    <recommendedName>
        <fullName evidence="1">SnoaL-like domain-containing protein</fullName>
    </recommendedName>
</protein>
<dbReference type="EMBL" id="PJRP01000016">
    <property type="protein sequence ID" value="PLP97671.1"/>
    <property type="molecule type" value="Genomic_DNA"/>
</dbReference>
<organism evidence="2 3">
    <name type="scientific">Cupriavidus pauculus</name>
    <dbReference type="NCBI Taxonomy" id="82633"/>
    <lineage>
        <taxon>Bacteria</taxon>
        <taxon>Pseudomonadati</taxon>
        <taxon>Pseudomonadota</taxon>
        <taxon>Betaproteobacteria</taxon>
        <taxon>Burkholderiales</taxon>
        <taxon>Burkholderiaceae</taxon>
        <taxon>Cupriavidus</taxon>
    </lineage>
</organism>
<name>A0A2N5C613_9BURK</name>
<comment type="caution">
    <text evidence="2">The sequence shown here is derived from an EMBL/GenBank/DDBJ whole genome shotgun (WGS) entry which is preliminary data.</text>
</comment>
<evidence type="ECO:0000313" key="2">
    <source>
        <dbReference type="EMBL" id="PLP97671.1"/>
    </source>
</evidence>
<proteinExistence type="predicted"/>
<dbReference type="STRING" id="82633.GCA_000974605_04782"/>
<sequence length="146" mass="15875">MDVQGLTPAAQQTLAAWHALLARNAMEELDPLLSDQITFRSPVAHTPYPGRAAIKLVLKTVNTVFRNFTYHRMFATDDGKSAVLEFSAEIDGKALKGIDMLRFDDAGKIEEFEVMVRPMSGLHALAEAMGAKLASQKSVLSGADQA</sequence>
<gene>
    <name evidence="2" type="ORF">CYJ10_26325</name>
</gene>
<feature type="domain" description="SnoaL-like" evidence="1">
    <location>
        <begin position="15"/>
        <end position="111"/>
    </location>
</feature>
<dbReference type="Pfam" id="PF12680">
    <property type="entry name" value="SnoaL_2"/>
    <property type="match status" value="1"/>
</dbReference>
<dbReference type="OrthoDB" id="1163083at2"/>
<dbReference type="InterPro" id="IPR032710">
    <property type="entry name" value="NTF2-like_dom_sf"/>
</dbReference>
<dbReference type="InterPro" id="IPR037401">
    <property type="entry name" value="SnoaL-like"/>
</dbReference>
<dbReference type="RefSeq" id="WP_101684385.1">
    <property type="nucleotide sequence ID" value="NZ_PJRP01000016.1"/>
</dbReference>
<dbReference type="Proteomes" id="UP000234341">
    <property type="component" value="Unassembled WGS sequence"/>
</dbReference>